<evidence type="ECO:0000313" key="1">
    <source>
        <dbReference type="EMBL" id="CAH2267321.1"/>
    </source>
</evidence>
<organism evidence="1 2">
    <name type="scientific">Pararge aegeria aegeria</name>
    <dbReference type="NCBI Taxonomy" id="348720"/>
    <lineage>
        <taxon>Eukaryota</taxon>
        <taxon>Metazoa</taxon>
        <taxon>Ecdysozoa</taxon>
        <taxon>Arthropoda</taxon>
        <taxon>Hexapoda</taxon>
        <taxon>Insecta</taxon>
        <taxon>Pterygota</taxon>
        <taxon>Neoptera</taxon>
        <taxon>Endopterygota</taxon>
        <taxon>Lepidoptera</taxon>
        <taxon>Glossata</taxon>
        <taxon>Ditrysia</taxon>
        <taxon>Papilionoidea</taxon>
        <taxon>Nymphalidae</taxon>
        <taxon>Satyrinae</taxon>
        <taxon>Satyrini</taxon>
        <taxon>Parargina</taxon>
        <taxon>Pararge</taxon>
    </lineage>
</organism>
<name>A0A8S4SDU5_9NEOP</name>
<dbReference type="AlphaFoldDB" id="A0A8S4SDU5"/>
<evidence type="ECO:0000313" key="2">
    <source>
        <dbReference type="Proteomes" id="UP000838756"/>
    </source>
</evidence>
<keyword evidence="2" id="KW-1185">Reference proteome</keyword>
<sequence>MSLALTVKENIVRKHAYLRVFHNILKGKPHWVSERGELRPETLFILRGWGNDSGGGERPLQKLEYRVGPRTLAAFAVASVMEGRKLEVVSPPSFLLLVLSKDIWMSGFCINHIRYSPPVGWRAVVPDASDW</sequence>
<reference evidence="1" key="1">
    <citation type="submission" date="2022-03" db="EMBL/GenBank/DDBJ databases">
        <authorList>
            <person name="Lindestad O."/>
        </authorList>
    </citation>
    <scope>NUCLEOTIDE SEQUENCE</scope>
</reference>
<proteinExistence type="predicted"/>
<dbReference type="Proteomes" id="UP000838756">
    <property type="component" value="Unassembled WGS sequence"/>
</dbReference>
<protein>
    <submittedName>
        <fullName evidence="1">Jg27505 protein</fullName>
    </submittedName>
</protein>
<gene>
    <name evidence="1" type="primary">jg27505</name>
    <name evidence="1" type="ORF">PAEG_LOCUS25877</name>
</gene>
<dbReference type="EMBL" id="CAKXAJ010026350">
    <property type="protein sequence ID" value="CAH2267321.1"/>
    <property type="molecule type" value="Genomic_DNA"/>
</dbReference>
<comment type="caution">
    <text evidence="1">The sequence shown here is derived from an EMBL/GenBank/DDBJ whole genome shotgun (WGS) entry which is preliminary data.</text>
</comment>
<accession>A0A8S4SDU5</accession>